<sequence>MSLIFDPNDPTIPAWARQLKQRTVQAESNVHALQAQNALLQHDLAQAQQVAAAAQQAAGVAQQAASAVQQSATQHMQQTQPVTQQPVAPAQARNQYSKPSEFDGTGELEAQEFITKAQLYIDNNTDSLSSEHKQITWAASYLTGGAFGWALPYVAAEDPLVPESVSWTRFKAVFLATYGPANMQAAAASRLLALSQRGRKVQDYVAEVHRIQMYLPASDRD</sequence>
<keyword evidence="5" id="KW-1185">Reference proteome</keyword>
<protein>
    <recommendedName>
        <fullName evidence="3">Retrotransposon gag domain-containing protein</fullName>
    </recommendedName>
</protein>
<organism evidence="4 5">
    <name type="scientific">Exidia glandulosa HHB12029</name>
    <dbReference type="NCBI Taxonomy" id="1314781"/>
    <lineage>
        <taxon>Eukaryota</taxon>
        <taxon>Fungi</taxon>
        <taxon>Dikarya</taxon>
        <taxon>Basidiomycota</taxon>
        <taxon>Agaricomycotina</taxon>
        <taxon>Agaricomycetes</taxon>
        <taxon>Auriculariales</taxon>
        <taxon>Exidiaceae</taxon>
        <taxon>Exidia</taxon>
    </lineage>
</organism>
<feature type="compositionally biased region" description="Low complexity" evidence="2">
    <location>
        <begin position="72"/>
        <end position="92"/>
    </location>
</feature>
<name>A0A165DS40_EXIGL</name>
<evidence type="ECO:0000256" key="1">
    <source>
        <dbReference type="SAM" id="Coils"/>
    </source>
</evidence>
<evidence type="ECO:0000259" key="3">
    <source>
        <dbReference type="Pfam" id="PF03732"/>
    </source>
</evidence>
<dbReference type="AlphaFoldDB" id="A0A165DS40"/>
<dbReference type="Proteomes" id="UP000077266">
    <property type="component" value="Unassembled WGS sequence"/>
</dbReference>
<evidence type="ECO:0000256" key="2">
    <source>
        <dbReference type="SAM" id="MobiDB-lite"/>
    </source>
</evidence>
<accession>A0A165DS40</accession>
<gene>
    <name evidence="4" type="ORF">EXIGLDRAFT_804918</name>
</gene>
<feature type="domain" description="Retrotransposon gag" evidence="3">
    <location>
        <begin position="138"/>
        <end position="217"/>
    </location>
</feature>
<keyword evidence="1" id="KW-0175">Coiled coil</keyword>
<feature type="region of interest" description="Disordered" evidence="2">
    <location>
        <begin position="72"/>
        <end position="103"/>
    </location>
</feature>
<proteinExistence type="predicted"/>
<dbReference type="EMBL" id="KV426195">
    <property type="protein sequence ID" value="KZV85233.1"/>
    <property type="molecule type" value="Genomic_DNA"/>
</dbReference>
<dbReference type="InterPro" id="IPR005162">
    <property type="entry name" value="Retrotrans_gag_dom"/>
</dbReference>
<evidence type="ECO:0000313" key="5">
    <source>
        <dbReference type="Proteomes" id="UP000077266"/>
    </source>
</evidence>
<feature type="coiled-coil region" evidence="1">
    <location>
        <begin position="16"/>
        <end position="57"/>
    </location>
</feature>
<dbReference type="InParanoid" id="A0A165DS40"/>
<evidence type="ECO:0000313" key="4">
    <source>
        <dbReference type="EMBL" id="KZV85233.1"/>
    </source>
</evidence>
<dbReference type="Pfam" id="PF03732">
    <property type="entry name" value="Retrotrans_gag"/>
    <property type="match status" value="1"/>
</dbReference>
<reference evidence="4 5" key="1">
    <citation type="journal article" date="2016" name="Mol. Biol. Evol.">
        <title>Comparative Genomics of Early-Diverging Mushroom-Forming Fungi Provides Insights into the Origins of Lignocellulose Decay Capabilities.</title>
        <authorList>
            <person name="Nagy L.G."/>
            <person name="Riley R."/>
            <person name="Tritt A."/>
            <person name="Adam C."/>
            <person name="Daum C."/>
            <person name="Floudas D."/>
            <person name="Sun H."/>
            <person name="Yadav J.S."/>
            <person name="Pangilinan J."/>
            <person name="Larsson K.H."/>
            <person name="Matsuura K."/>
            <person name="Barry K."/>
            <person name="Labutti K."/>
            <person name="Kuo R."/>
            <person name="Ohm R.A."/>
            <person name="Bhattacharya S.S."/>
            <person name="Shirouzu T."/>
            <person name="Yoshinaga Y."/>
            <person name="Martin F.M."/>
            <person name="Grigoriev I.V."/>
            <person name="Hibbett D.S."/>
        </authorList>
    </citation>
    <scope>NUCLEOTIDE SEQUENCE [LARGE SCALE GENOMIC DNA]</scope>
    <source>
        <strain evidence="4 5">HHB12029</strain>
    </source>
</reference>